<feature type="region of interest" description="Disordered" evidence="3">
    <location>
        <begin position="266"/>
        <end position="310"/>
    </location>
</feature>
<dbReference type="PANTHER" id="PTHR43156">
    <property type="entry name" value="STAGE II SPORULATION PROTEIN E-RELATED"/>
    <property type="match status" value="1"/>
</dbReference>
<dbReference type="AlphaFoldDB" id="A0A918ZT02"/>
<dbReference type="SUPFAM" id="SSF52172">
    <property type="entry name" value="CheY-like"/>
    <property type="match status" value="1"/>
</dbReference>
<dbReference type="Gene3D" id="3.40.50.2300">
    <property type="match status" value="1"/>
</dbReference>
<sequence length="652" mass="68748">MGRVACCRLPLLGDVRVGVIHTVEDHEEAWVRTTTVLVVDDAPASRYALSAVLRRVGHHVILAGSASEALIALDVGLRAGELPDVALIDVGLPDMNGFDLCRRMKDSPSTAAVPVVHFSAVAHGSVHRCRGLDAGGEAYLSVPAEPEEIQAVVRAAARVARRRTADRTRAGRLTLLAEAVLDVQSAGCPRELADTAAAQAARVSGAPAAAFVLGDEGEMHRGLSRRRATAALPDQGAHDAVARLMRSLMSGRTGAHSTVIPAPVWPEGFFGPGTPGPGRDIPEQDRRLPGPGRDGLGPGNGSRTDGHDAAEGARRVWAVPEQSLRAPSGETLLTASGDALLTPPREALRTPPDTLSAGLRLALPDGALLALARTRDDHAPVCLATPAYAREHADDLVRLAHATARVAEQLLMYEKERHVALTLQRSFLPSRLPHLPGTEVVVRYEPASRQAEIGGDFYAALPTPAGALVGIGDVAGHSLDAATVMVELRHALRAYCLEDPDPGVLTERLDSMLQRYHPETTATMCLTLIDADSGRARVANAGHIPPLLVRDGGTAAYVEAGGPLLGLGLKRPAPVEVPLTPADRLLMVTDGLIETRGTDLAVSMEHLRLAAAEAPPGVTDLCDTLFACFGREREDDIALVALRLTGTGPDRL</sequence>
<evidence type="ECO:0000256" key="3">
    <source>
        <dbReference type="SAM" id="MobiDB-lite"/>
    </source>
</evidence>
<feature type="modified residue" description="4-aspartylphosphate" evidence="2">
    <location>
        <position position="89"/>
    </location>
</feature>
<keyword evidence="1" id="KW-0378">Hydrolase</keyword>
<keyword evidence="2" id="KW-0597">Phosphoprotein</keyword>
<dbReference type="SUPFAM" id="SSF81606">
    <property type="entry name" value="PP2C-like"/>
    <property type="match status" value="1"/>
</dbReference>
<dbReference type="GO" id="GO:0000160">
    <property type="term" value="P:phosphorelay signal transduction system"/>
    <property type="evidence" value="ECO:0007669"/>
    <property type="project" value="InterPro"/>
</dbReference>
<evidence type="ECO:0000256" key="2">
    <source>
        <dbReference type="PROSITE-ProRule" id="PRU00169"/>
    </source>
</evidence>
<evidence type="ECO:0000313" key="6">
    <source>
        <dbReference type="Proteomes" id="UP000608024"/>
    </source>
</evidence>
<protein>
    <recommendedName>
        <fullName evidence="4">Response regulatory domain-containing protein</fullName>
    </recommendedName>
</protein>
<dbReference type="InterPro" id="IPR036457">
    <property type="entry name" value="PPM-type-like_dom_sf"/>
</dbReference>
<dbReference type="SMART" id="SM00331">
    <property type="entry name" value="PP2C_SIG"/>
    <property type="match status" value="1"/>
</dbReference>
<dbReference type="InterPro" id="IPR011006">
    <property type="entry name" value="CheY-like_superfamily"/>
</dbReference>
<keyword evidence="6" id="KW-1185">Reference proteome</keyword>
<comment type="caution">
    <text evidence="5">The sequence shown here is derived from an EMBL/GenBank/DDBJ whole genome shotgun (WGS) entry which is preliminary data.</text>
</comment>
<dbReference type="InterPro" id="IPR001932">
    <property type="entry name" value="PPM-type_phosphatase-like_dom"/>
</dbReference>
<proteinExistence type="predicted"/>
<dbReference type="Pfam" id="PF00072">
    <property type="entry name" value="Response_reg"/>
    <property type="match status" value="1"/>
</dbReference>
<dbReference type="PROSITE" id="PS50110">
    <property type="entry name" value="RESPONSE_REGULATORY"/>
    <property type="match status" value="1"/>
</dbReference>
<reference evidence="5" key="2">
    <citation type="submission" date="2020-09" db="EMBL/GenBank/DDBJ databases">
        <authorList>
            <person name="Sun Q."/>
            <person name="Ohkuma M."/>
        </authorList>
    </citation>
    <scope>NUCLEOTIDE SEQUENCE</scope>
    <source>
        <strain evidence="5">JCM 4784</strain>
    </source>
</reference>
<dbReference type="Pfam" id="PF07228">
    <property type="entry name" value="SpoIIE"/>
    <property type="match status" value="1"/>
</dbReference>
<reference evidence="5" key="1">
    <citation type="journal article" date="2014" name="Int. J. Syst. Evol. Microbiol.">
        <title>Complete genome sequence of Corynebacterium casei LMG S-19264T (=DSM 44701T), isolated from a smear-ripened cheese.</title>
        <authorList>
            <consortium name="US DOE Joint Genome Institute (JGI-PGF)"/>
            <person name="Walter F."/>
            <person name="Albersmeier A."/>
            <person name="Kalinowski J."/>
            <person name="Ruckert C."/>
        </authorList>
    </citation>
    <scope>NUCLEOTIDE SEQUENCE</scope>
    <source>
        <strain evidence="5">JCM 4784</strain>
    </source>
</reference>
<dbReference type="PANTHER" id="PTHR43156:SF2">
    <property type="entry name" value="STAGE II SPORULATION PROTEIN E"/>
    <property type="match status" value="1"/>
</dbReference>
<dbReference type="SMART" id="SM00448">
    <property type="entry name" value="REC"/>
    <property type="match status" value="1"/>
</dbReference>
<gene>
    <name evidence="5" type="ORF">GCM10018785_39220</name>
</gene>
<accession>A0A918ZT02</accession>
<feature type="domain" description="Response regulatory" evidence="4">
    <location>
        <begin position="35"/>
        <end position="157"/>
    </location>
</feature>
<dbReference type="Gene3D" id="3.60.40.10">
    <property type="entry name" value="PPM-type phosphatase domain"/>
    <property type="match status" value="1"/>
</dbReference>
<evidence type="ECO:0000259" key="4">
    <source>
        <dbReference type="PROSITE" id="PS50110"/>
    </source>
</evidence>
<dbReference type="EMBL" id="BNBT01000057">
    <property type="protein sequence ID" value="GHE66563.1"/>
    <property type="molecule type" value="Genomic_DNA"/>
</dbReference>
<dbReference type="Proteomes" id="UP000608024">
    <property type="component" value="Unassembled WGS sequence"/>
</dbReference>
<dbReference type="InterPro" id="IPR001789">
    <property type="entry name" value="Sig_transdc_resp-reg_receiver"/>
</dbReference>
<dbReference type="GO" id="GO:0016791">
    <property type="term" value="F:phosphatase activity"/>
    <property type="evidence" value="ECO:0007669"/>
    <property type="project" value="TreeGrafter"/>
</dbReference>
<evidence type="ECO:0000256" key="1">
    <source>
        <dbReference type="ARBA" id="ARBA00022801"/>
    </source>
</evidence>
<organism evidence="5 6">
    <name type="scientific">Streptomyces longispororuber</name>
    <dbReference type="NCBI Taxonomy" id="68230"/>
    <lineage>
        <taxon>Bacteria</taxon>
        <taxon>Bacillati</taxon>
        <taxon>Actinomycetota</taxon>
        <taxon>Actinomycetes</taxon>
        <taxon>Kitasatosporales</taxon>
        <taxon>Streptomycetaceae</taxon>
        <taxon>Streptomyces</taxon>
    </lineage>
</organism>
<name>A0A918ZT02_9ACTN</name>
<evidence type="ECO:0000313" key="5">
    <source>
        <dbReference type="EMBL" id="GHE66563.1"/>
    </source>
</evidence>
<dbReference type="InterPro" id="IPR052016">
    <property type="entry name" value="Bact_Sigma-Reg"/>
</dbReference>